<dbReference type="Pfam" id="PF07730">
    <property type="entry name" value="HisKA_3"/>
    <property type="match status" value="1"/>
</dbReference>
<dbReference type="EC" id="2.7.13.3" evidence="2"/>
<feature type="transmembrane region" description="Helical" evidence="9">
    <location>
        <begin position="66"/>
        <end position="85"/>
    </location>
</feature>
<keyword evidence="9" id="KW-0812">Transmembrane</keyword>
<feature type="domain" description="Signal transduction histidine kinase subgroup 3 dimerisation and phosphoacceptor" evidence="10">
    <location>
        <begin position="161"/>
        <end position="224"/>
    </location>
</feature>
<accession>A0A1N5YUC6</accession>
<dbReference type="OrthoDB" id="227596at2"/>
<dbReference type="CDD" id="cd16917">
    <property type="entry name" value="HATPase_UhpB-NarQ-NarX-like"/>
    <property type="match status" value="1"/>
</dbReference>
<evidence type="ECO:0000313" key="11">
    <source>
        <dbReference type="EMBL" id="SIN13253.1"/>
    </source>
</evidence>
<evidence type="ECO:0000256" key="6">
    <source>
        <dbReference type="ARBA" id="ARBA00022777"/>
    </source>
</evidence>
<proteinExistence type="predicted"/>
<dbReference type="InterPro" id="IPR011712">
    <property type="entry name" value="Sig_transdc_His_kin_sub3_dim/P"/>
</dbReference>
<reference evidence="12" key="1">
    <citation type="submission" date="2016-12" db="EMBL/GenBank/DDBJ databases">
        <authorList>
            <person name="Varghese N."/>
            <person name="Submissions S."/>
        </authorList>
    </citation>
    <scope>NUCLEOTIDE SEQUENCE [LARGE SCALE GENOMIC DNA]</scope>
    <source>
        <strain evidence="12">DSM 45599</strain>
    </source>
</reference>
<dbReference type="Gene3D" id="3.30.565.10">
    <property type="entry name" value="Histidine kinase-like ATPase, C-terminal domain"/>
    <property type="match status" value="1"/>
</dbReference>
<dbReference type="InterPro" id="IPR036890">
    <property type="entry name" value="HATPase_C_sf"/>
</dbReference>
<evidence type="ECO:0000256" key="7">
    <source>
        <dbReference type="ARBA" id="ARBA00022840"/>
    </source>
</evidence>
<sequence>MESPPDNAIGVLAILPAVTAGCAVLGVVVGWRRRRVWCGWSGITAGAVSLAATVATIASPPAYGEVAGVVGLAECAALLLLVVAATRWASPRQAIAAVSVAALAVAVCVLRFLPSDSLLDAVGACALWSAGPLAAVVIGGYPRLAELRRIRSVAAAQHAQRVTLSRELHDFVAHDVSGIVALAQAARFVADSDPGRALEALARIEAAGLQALNTMDRTVHMLRHLTGEPGATTTALTGLADLPALLARFDDTVRVEADLDPDLVAVVPPEVGATAYRLVTEALTNVRRHAPTATAVRASLRRAPGPALAVTITNDGPAGRRPPRPIPGGRSGLADLRDRIHVLGGSLSAGAHGDGWRVAALLPLESA</sequence>
<dbReference type="EMBL" id="FSQT01000002">
    <property type="protein sequence ID" value="SIN13253.1"/>
    <property type="molecule type" value="Genomic_DNA"/>
</dbReference>
<dbReference type="Proteomes" id="UP000185124">
    <property type="component" value="Unassembled WGS sequence"/>
</dbReference>
<dbReference type="GO" id="GO:0046983">
    <property type="term" value="F:protein dimerization activity"/>
    <property type="evidence" value="ECO:0007669"/>
    <property type="project" value="InterPro"/>
</dbReference>
<evidence type="ECO:0000256" key="9">
    <source>
        <dbReference type="SAM" id="Phobius"/>
    </source>
</evidence>
<name>A0A1N5YUC6_9ACTN</name>
<feature type="transmembrane region" description="Helical" evidence="9">
    <location>
        <begin position="38"/>
        <end position="60"/>
    </location>
</feature>
<organism evidence="11 12">
    <name type="scientific">Micromonospora cremea</name>
    <dbReference type="NCBI Taxonomy" id="709881"/>
    <lineage>
        <taxon>Bacteria</taxon>
        <taxon>Bacillati</taxon>
        <taxon>Actinomycetota</taxon>
        <taxon>Actinomycetes</taxon>
        <taxon>Micromonosporales</taxon>
        <taxon>Micromonosporaceae</taxon>
        <taxon>Micromonospora</taxon>
    </lineage>
</organism>
<evidence type="ECO:0000256" key="2">
    <source>
        <dbReference type="ARBA" id="ARBA00012438"/>
    </source>
</evidence>
<evidence type="ECO:0000256" key="8">
    <source>
        <dbReference type="ARBA" id="ARBA00023012"/>
    </source>
</evidence>
<evidence type="ECO:0000259" key="10">
    <source>
        <dbReference type="Pfam" id="PF07730"/>
    </source>
</evidence>
<feature type="transmembrane region" description="Helical" evidence="9">
    <location>
        <begin position="12"/>
        <end position="31"/>
    </location>
</feature>
<dbReference type="AlphaFoldDB" id="A0A1N5YUC6"/>
<keyword evidence="9" id="KW-1133">Transmembrane helix</keyword>
<protein>
    <recommendedName>
        <fullName evidence="2">histidine kinase</fullName>
        <ecNumber evidence="2">2.7.13.3</ecNumber>
    </recommendedName>
</protein>
<keyword evidence="9" id="KW-0472">Membrane</keyword>
<dbReference type="PANTHER" id="PTHR24421">
    <property type="entry name" value="NITRATE/NITRITE SENSOR PROTEIN NARX-RELATED"/>
    <property type="match status" value="1"/>
</dbReference>
<keyword evidence="3" id="KW-0597">Phosphoprotein</keyword>
<dbReference type="GO" id="GO:0005524">
    <property type="term" value="F:ATP binding"/>
    <property type="evidence" value="ECO:0007669"/>
    <property type="project" value="UniProtKB-KW"/>
</dbReference>
<keyword evidence="12" id="KW-1185">Reference proteome</keyword>
<dbReference type="InterPro" id="IPR050482">
    <property type="entry name" value="Sensor_HK_TwoCompSys"/>
</dbReference>
<dbReference type="SUPFAM" id="SSF55874">
    <property type="entry name" value="ATPase domain of HSP90 chaperone/DNA topoisomerase II/histidine kinase"/>
    <property type="match status" value="1"/>
</dbReference>
<keyword evidence="6 11" id="KW-0418">Kinase</keyword>
<evidence type="ECO:0000313" key="12">
    <source>
        <dbReference type="Proteomes" id="UP000185124"/>
    </source>
</evidence>
<evidence type="ECO:0000256" key="4">
    <source>
        <dbReference type="ARBA" id="ARBA00022679"/>
    </source>
</evidence>
<feature type="transmembrane region" description="Helical" evidence="9">
    <location>
        <begin position="119"/>
        <end position="141"/>
    </location>
</feature>
<dbReference type="Gene3D" id="1.20.5.1930">
    <property type="match status" value="1"/>
</dbReference>
<dbReference type="GO" id="GO:0000155">
    <property type="term" value="F:phosphorelay sensor kinase activity"/>
    <property type="evidence" value="ECO:0007669"/>
    <property type="project" value="InterPro"/>
</dbReference>
<evidence type="ECO:0000256" key="5">
    <source>
        <dbReference type="ARBA" id="ARBA00022741"/>
    </source>
</evidence>
<keyword evidence="4" id="KW-0808">Transferase</keyword>
<dbReference type="STRING" id="709881.SAMN04489832_3282"/>
<feature type="transmembrane region" description="Helical" evidence="9">
    <location>
        <begin position="94"/>
        <end position="113"/>
    </location>
</feature>
<keyword evidence="5" id="KW-0547">Nucleotide-binding</keyword>
<keyword evidence="7" id="KW-0067">ATP-binding</keyword>
<keyword evidence="8" id="KW-0902">Two-component regulatory system</keyword>
<dbReference type="RefSeq" id="WP_159451037.1">
    <property type="nucleotide sequence ID" value="NZ_FSQT01000002.1"/>
</dbReference>
<dbReference type="GO" id="GO:0016020">
    <property type="term" value="C:membrane"/>
    <property type="evidence" value="ECO:0007669"/>
    <property type="project" value="InterPro"/>
</dbReference>
<dbReference type="PANTHER" id="PTHR24421:SF10">
    <property type="entry name" value="NITRATE_NITRITE SENSOR PROTEIN NARQ"/>
    <property type="match status" value="1"/>
</dbReference>
<gene>
    <name evidence="11" type="ORF">SAMN04489832_3282</name>
</gene>
<evidence type="ECO:0000256" key="3">
    <source>
        <dbReference type="ARBA" id="ARBA00022553"/>
    </source>
</evidence>
<evidence type="ECO:0000256" key="1">
    <source>
        <dbReference type="ARBA" id="ARBA00000085"/>
    </source>
</evidence>
<comment type="catalytic activity">
    <reaction evidence="1">
        <text>ATP + protein L-histidine = ADP + protein N-phospho-L-histidine.</text>
        <dbReference type="EC" id="2.7.13.3"/>
    </reaction>
</comment>